<sequence length="147" mass="17169">MIPFSRREMKNAWWRHYQAARQINDANTSNTRRLLLFYAVECGLKALIMVRNGEDYTGGRLSSRQFRKIQHDINELLDTLRAGKDLNLPVTAMNDLRSDDGNYISRQVYAGDYNQMWRYGGSSQAYSDQELEDRLERIATWVGRELA</sequence>
<name>A0A4R2RWC2_9FIRM</name>
<comment type="caution">
    <text evidence="1">The sequence shown here is derived from an EMBL/GenBank/DDBJ whole genome shotgun (WGS) entry which is preliminary data.</text>
</comment>
<dbReference type="RefSeq" id="WP_131917942.1">
    <property type="nucleotide sequence ID" value="NZ_JAOQNU010000002.1"/>
</dbReference>
<evidence type="ECO:0000313" key="1">
    <source>
        <dbReference type="EMBL" id="TCP68752.1"/>
    </source>
</evidence>
<dbReference type="OrthoDB" id="5420191at2"/>
<dbReference type="AlphaFoldDB" id="A0A4R2RWC2"/>
<accession>A0A4R2RWC2</accession>
<dbReference type="Proteomes" id="UP000294813">
    <property type="component" value="Unassembled WGS sequence"/>
</dbReference>
<reference evidence="1 2" key="1">
    <citation type="submission" date="2019-03" db="EMBL/GenBank/DDBJ databases">
        <title>Genomic Encyclopedia of Type Strains, Phase IV (KMG-IV): sequencing the most valuable type-strain genomes for metagenomic binning, comparative biology and taxonomic classification.</title>
        <authorList>
            <person name="Goeker M."/>
        </authorList>
    </citation>
    <scope>NUCLEOTIDE SEQUENCE [LARGE SCALE GENOMIC DNA]</scope>
    <source>
        <strain evidence="1 2">DSM 11170</strain>
    </source>
</reference>
<organism evidence="1 2">
    <name type="scientific">Heliophilum fasciatum</name>
    <dbReference type="NCBI Taxonomy" id="35700"/>
    <lineage>
        <taxon>Bacteria</taxon>
        <taxon>Bacillati</taxon>
        <taxon>Bacillota</taxon>
        <taxon>Clostridia</taxon>
        <taxon>Eubacteriales</taxon>
        <taxon>Heliobacteriaceae</taxon>
        <taxon>Heliophilum</taxon>
    </lineage>
</organism>
<gene>
    <name evidence="1" type="ORF">EDD73_102148</name>
</gene>
<keyword evidence="2" id="KW-1185">Reference proteome</keyword>
<evidence type="ECO:0000313" key="2">
    <source>
        <dbReference type="Proteomes" id="UP000294813"/>
    </source>
</evidence>
<proteinExistence type="predicted"/>
<protein>
    <recommendedName>
        <fullName evidence="3">HEPN domain-containing protein</fullName>
    </recommendedName>
</protein>
<dbReference type="EMBL" id="SLXT01000002">
    <property type="protein sequence ID" value="TCP68752.1"/>
    <property type="molecule type" value="Genomic_DNA"/>
</dbReference>
<evidence type="ECO:0008006" key="3">
    <source>
        <dbReference type="Google" id="ProtNLM"/>
    </source>
</evidence>